<keyword evidence="2" id="KW-1185">Reference proteome</keyword>
<name>Q18IG9_HALWD</name>
<accession>Q18IG9</accession>
<dbReference type="AlphaFoldDB" id="Q18IG9"/>
<dbReference type="HOGENOM" id="CLU_3094061_0_0_2"/>
<dbReference type="EMBL" id="AM180088">
    <property type="protein sequence ID" value="CAJ52203.1"/>
    <property type="molecule type" value="Genomic_DNA"/>
</dbReference>
<evidence type="ECO:0000313" key="1">
    <source>
        <dbReference type="EMBL" id="CAJ52203.1"/>
    </source>
</evidence>
<dbReference type="GeneID" id="55549489"/>
<dbReference type="RefSeq" id="WP_011571342.1">
    <property type="nucleotide sequence ID" value="NC_008212.1"/>
</dbReference>
<dbReference type="KEGG" id="hwa:HQ_2076A"/>
<dbReference type="Proteomes" id="UP000001975">
    <property type="component" value="Chromosome"/>
</dbReference>
<proteinExistence type="predicted"/>
<organism evidence="1 2">
    <name type="scientific">Haloquadratum walsbyi (strain DSM 16790 / HBSQ001)</name>
    <dbReference type="NCBI Taxonomy" id="362976"/>
    <lineage>
        <taxon>Archaea</taxon>
        <taxon>Methanobacteriati</taxon>
        <taxon>Methanobacteriota</taxon>
        <taxon>Stenosarchaea group</taxon>
        <taxon>Halobacteria</taxon>
        <taxon>Halobacteriales</taxon>
        <taxon>Haloferacaceae</taxon>
        <taxon>Haloquadratum</taxon>
    </lineage>
</organism>
<sequence length="55" mass="6424">MTDNDIPDSVFLSTDKKQINRIMERVLKAEKDKLHMARPQGINNDIEQIIKEEVD</sequence>
<evidence type="ECO:0000313" key="2">
    <source>
        <dbReference type="Proteomes" id="UP000001975"/>
    </source>
</evidence>
<reference evidence="1 2" key="1">
    <citation type="journal article" date="2006" name="BMC Genomics">
        <title>The genome of the square archaeon Haloquadratum walsbyi: life at the limits of water activity.</title>
        <authorList>
            <person name="Bolhuis H.H."/>
            <person name="Palm P.P."/>
            <person name="Wende A.W."/>
            <person name="Falb M.M."/>
            <person name="Rampp M.M."/>
            <person name="Rodriguez-Valera F.F."/>
            <person name="Pfeiffer F.F."/>
            <person name="Oesterhelt D.D."/>
        </authorList>
    </citation>
    <scope>NUCLEOTIDE SEQUENCE [LARGE SCALE GENOMIC DNA]</scope>
    <source>
        <strain evidence="2">DSM 16790 / HBSQ001</strain>
    </source>
</reference>
<gene>
    <name evidence="1" type="ordered locus">HQ_2076A</name>
</gene>
<dbReference type="STRING" id="362976.HQ_2076A"/>
<protein>
    <submittedName>
        <fullName evidence="1">Uncharacterized protein</fullName>
    </submittedName>
</protein>